<dbReference type="Proteomes" id="UP000325081">
    <property type="component" value="Unassembled WGS sequence"/>
</dbReference>
<reference evidence="2" key="1">
    <citation type="journal article" date="2019" name="Curr. Biol.">
        <title>Genome Sequence of Striga asiatica Provides Insight into the Evolution of Plant Parasitism.</title>
        <authorList>
            <person name="Yoshida S."/>
            <person name="Kim S."/>
            <person name="Wafula E.K."/>
            <person name="Tanskanen J."/>
            <person name="Kim Y.M."/>
            <person name="Honaas L."/>
            <person name="Yang Z."/>
            <person name="Spallek T."/>
            <person name="Conn C.E."/>
            <person name="Ichihashi Y."/>
            <person name="Cheong K."/>
            <person name="Cui S."/>
            <person name="Der J.P."/>
            <person name="Gundlach H."/>
            <person name="Jiao Y."/>
            <person name="Hori C."/>
            <person name="Ishida J.K."/>
            <person name="Kasahara H."/>
            <person name="Kiba T."/>
            <person name="Kim M.S."/>
            <person name="Koo N."/>
            <person name="Laohavisit A."/>
            <person name="Lee Y.H."/>
            <person name="Lumba S."/>
            <person name="McCourt P."/>
            <person name="Mortimer J.C."/>
            <person name="Mutuku J.M."/>
            <person name="Nomura T."/>
            <person name="Sasaki-Sekimoto Y."/>
            <person name="Seto Y."/>
            <person name="Wang Y."/>
            <person name="Wakatake T."/>
            <person name="Sakakibara H."/>
            <person name="Demura T."/>
            <person name="Yamaguchi S."/>
            <person name="Yoneyama K."/>
            <person name="Manabe R.I."/>
            <person name="Nelson D.C."/>
            <person name="Schulman A.H."/>
            <person name="Timko M.P."/>
            <person name="dePamphilis C.W."/>
            <person name="Choi D."/>
            <person name="Shirasu K."/>
        </authorList>
    </citation>
    <scope>NUCLEOTIDE SEQUENCE [LARGE SCALE GENOMIC DNA]</scope>
    <source>
        <strain evidence="2">cv. UVA1</strain>
    </source>
</reference>
<name>A0A5A7PGK9_STRAF</name>
<keyword evidence="2" id="KW-1185">Reference proteome</keyword>
<proteinExistence type="predicted"/>
<organism evidence="1 2">
    <name type="scientific">Striga asiatica</name>
    <name type="common">Asiatic witchweed</name>
    <name type="synonym">Buchnera asiatica</name>
    <dbReference type="NCBI Taxonomy" id="4170"/>
    <lineage>
        <taxon>Eukaryota</taxon>
        <taxon>Viridiplantae</taxon>
        <taxon>Streptophyta</taxon>
        <taxon>Embryophyta</taxon>
        <taxon>Tracheophyta</taxon>
        <taxon>Spermatophyta</taxon>
        <taxon>Magnoliopsida</taxon>
        <taxon>eudicotyledons</taxon>
        <taxon>Gunneridae</taxon>
        <taxon>Pentapetalae</taxon>
        <taxon>asterids</taxon>
        <taxon>lamiids</taxon>
        <taxon>Lamiales</taxon>
        <taxon>Orobanchaceae</taxon>
        <taxon>Buchnereae</taxon>
        <taxon>Striga</taxon>
    </lineage>
</organism>
<gene>
    <name evidence="1" type="ORF">STAS_07425</name>
</gene>
<dbReference type="AlphaFoldDB" id="A0A5A7PGK9"/>
<dbReference type="EMBL" id="BKCP01004483">
    <property type="protein sequence ID" value="GER31427.1"/>
    <property type="molecule type" value="Genomic_DNA"/>
</dbReference>
<comment type="caution">
    <text evidence="1">The sequence shown here is derived from an EMBL/GenBank/DDBJ whole genome shotgun (WGS) entry which is preliminary data.</text>
</comment>
<protein>
    <submittedName>
        <fullName evidence="1">Ribose ABC transporter</fullName>
    </submittedName>
</protein>
<evidence type="ECO:0000313" key="1">
    <source>
        <dbReference type="EMBL" id="GER31427.1"/>
    </source>
</evidence>
<sequence>MARNSPAEEFSLNQIMLEEGFPLWTSASGPPVSGIAMEFPASEGALSCLPQTISKPNSMRLILDARSYICNSIFQRDLPLGIIGSLNVYGSVHWGLLGVQRSEAVAIVIYSLCMCMRTRISVYLFAVNFNNQEIRSSKVICRRVTVVCYLLRQGFSEMWDIG</sequence>
<evidence type="ECO:0000313" key="2">
    <source>
        <dbReference type="Proteomes" id="UP000325081"/>
    </source>
</evidence>
<accession>A0A5A7PGK9</accession>